<evidence type="ECO:0000256" key="1">
    <source>
        <dbReference type="ARBA" id="ARBA00004920"/>
    </source>
</evidence>
<dbReference type="SUPFAM" id="SSF56042">
    <property type="entry name" value="PurM C-terminal domain-like"/>
    <property type="match status" value="2"/>
</dbReference>
<reference evidence="17" key="1">
    <citation type="submission" date="2021-01" db="EMBL/GenBank/DDBJ databases">
        <authorList>
            <person name="Corre E."/>
            <person name="Pelletier E."/>
            <person name="Niang G."/>
            <person name="Scheremetjew M."/>
            <person name="Finn R."/>
            <person name="Kale V."/>
            <person name="Holt S."/>
            <person name="Cochrane G."/>
            <person name="Meng A."/>
            <person name="Brown T."/>
            <person name="Cohen L."/>
        </authorList>
    </citation>
    <scope>NUCLEOTIDE SEQUENCE</scope>
    <source>
        <strain evidence="17">NY070348D</strain>
    </source>
</reference>
<dbReference type="SMART" id="SM01211">
    <property type="entry name" value="GATase_5"/>
    <property type="match status" value="1"/>
</dbReference>
<evidence type="ECO:0000259" key="15">
    <source>
        <dbReference type="Pfam" id="PF18076"/>
    </source>
</evidence>
<dbReference type="NCBIfam" id="TIGR01735">
    <property type="entry name" value="FGAM_synt"/>
    <property type="match status" value="1"/>
</dbReference>
<dbReference type="Gene3D" id="3.40.50.880">
    <property type="match status" value="1"/>
</dbReference>
<dbReference type="GO" id="GO:0005737">
    <property type="term" value="C:cytoplasm"/>
    <property type="evidence" value="ECO:0007669"/>
    <property type="project" value="TreeGrafter"/>
</dbReference>
<evidence type="ECO:0000259" key="13">
    <source>
        <dbReference type="Pfam" id="PF02769"/>
    </source>
</evidence>
<evidence type="ECO:0000256" key="9">
    <source>
        <dbReference type="ARBA" id="ARBA00022842"/>
    </source>
</evidence>
<dbReference type="Pfam" id="PF18076">
    <property type="entry name" value="FGAR-AT_N"/>
    <property type="match status" value="1"/>
</dbReference>
<evidence type="ECO:0000256" key="6">
    <source>
        <dbReference type="ARBA" id="ARBA00022741"/>
    </source>
</evidence>
<evidence type="ECO:0000256" key="12">
    <source>
        <dbReference type="ARBA" id="ARBA00032632"/>
    </source>
</evidence>
<feature type="domain" description="PurM-like C-terminal" evidence="13">
    <location>
        <begin position="867"/>
        <end position="1009"/>
    </location>
</feature>
<protein>
    <recommendedName>
        <fullName evidence="3">phosphoribosylformylglycinamidine synthase</fullName>
        <ecNumber evidence="3">6.3.5.3</ecNumber>
    </recommendedName>
    <alternativeName>
        <fullName evidence="12">Formylglycinamide ribonucleotide amidotransferase</fullName>
    </alternativeName>
    <alternativeName>
        <fullName evidence="11">Formylglycinamide ribotide amidotransferase</fullName>
    </alternativeName>
</protein>
<keyword evidence="8" id="KW-0067">ATP-binding</keyword>
<evidence type="ECO:0000256" key="8">
    <source>
        <dbReference type="ARBA" id="ARBA00022840"/>
    </source>
</evidence>
<dbReference type="SUPFAM" id="SSF55326">
    <property type="entry name" value="PurM N-terminal domain-like"/>
    <property type="match status" value="2"/>
</dbReference>
<dbReference type="FunFam" id="1.10.8.750:FF:000001">
    <property type="entry name" value="Putative phosphoribosylformylglycinamidine synthase"/>
    <property type="match status" value="1"/>
</dbReference>
<keyword evidence="5" id="KW-0479">Metal-binding</keyword>
<organism evidence="17">
    <name type="scientific">Mucochytrium quahogii</name>
    <dbReference type="NCBI Taxonomy" id="96639"/>
    <lineage>
        <taxon>Eukaryota</taxon>
        <taxon>Sar</taxon>
        <taxon>Stramenopiles</taxon>
        <taxon>Bigyra</taxon>
        <taxon>Labyrinthulomycetes</taxon>
        <taxon>Thraustochytrida</taxon>
        <taxon>Thraustochytriidae</taxon>
        <taxon>Mucochytrium</taxon>
    </lineage>
</organism>
<dbReference type="FunFam" id="3.90.650.10:FF:000024">
    <property type="entry name" value="Phosphoribosylformylglycinamidine synthase"/>
    <property type="match status" value="1"/>
</dbReference>
<dbReference type="FunFam" id="3.30.1330.10:FF:000007">
    <property type="entry name" value="Phosphoribosylformylglycinamidine synthase, putative"/>
    <property type="match status" value="1"/>
</dbReference>
<dbReference type="PROSITE" id="PS51273">
    <property type="entry name" value="GATASE_TYPE_1"/>
    <property type="match status" value="1"/>
</dbReference>
<keyword evidence="6" id="KW-0547">Nucleotide-binding</keyword>
<dbReference type="InterPro" id="IPR029062">
    <property type="entry name" value="Class_I_gatase-like"/>
</dbReference>
<dbReference type="Gene3D" id="3.90.650.10">
    <property type="entry name" value="PurM-like C-terminal domain"/>
    <property type="match status" value="2"/>
</dbReference>
<name>A0A7S2WR79_9STRA</name>
<dbReference type="CDD" id="cd02204">
    <property type="entry name" value="PurL_repeat2"/>
    <property type="match status" value="1"/>
</dbReference>
<dbReference type="InterPro" id="IPR036921">
    <property type="entry name" value="PurM-like_N_sf"/>
</dbReference>
<evidence type="ECO:0000259" key="16">
    <source>
        <dbReference type="Pfam" id="PF22689"/>
    </source>
</evidence>
<dbReference type="Pfam" id="PF22689">
    <property type="entry name" value="FGAR-AT_PurM_N-like"/>
    <property type="match status" value="1"/>
</dbReference>
<feature type="domain" description="FGAR-AT PurM N-terminal-like" evidence="16">
    <location>
        <begin position="690"/>
        <end position="849"/>
    </location>
</feature>
<accession>A0A7S2WR79</accession>
<dbReference type="InterPro" id="IPR010918">
    <property type="entry name" value="PurM-like_C_dom"/>
</dbReference>
<feature type="domain" description="PurM-like C-terminal" evidence="13">
    <location>
        <begin position="476"/>
        <end position="631"/>
    </location>
</feature>
<dbReference type="NCBIfam" id="NF003672">
    <property type="entry name" value="PRK05297.1"/>
    <property type="match status" value="1"/>
</dbReference>
<dbReference type="CDD" id="cd01740">
    <property type="entry name" value="GATase1_FGAR_AT"/>
    <property type="match status" value="1"/>
</dbReference>
<evidence type="ECO:0000256" key="3">
    <source>
        <dbReference type="ARBA" id="ARBA00012747"/>
    </source>
</evidence>
<dbReference type="SUPFAM" id="SSF82697">
    <property type="entry name" value="PurS-like"/>
    <property type="match status" value="1"/>
</dbReference>
<feature type="domain" description="Phosphoribosylformylglycinamidine synthase N-terminal" evidence="15">
    <location>
        <begin position="50"/>
        <end position="169"/>
    </location>
</feature>
<evidence type="ECO:0000256" key="11">
    <source>
        <dbReference type="ARBA" id="ARBA00029823"/>
    </source>
</evidence>
<keyword evidence="9" id="KW-0460">Magnesium</keyword>
<dbReference type="InterPro" id="IPR041609">
    <property type="entry name" value="PurL_linker"/>
</dbReference>
<evidence type="ECO:0000313" key="17">
    <source>
        <dbReference type="EMBL" id="CAD9702850.1"/>
    </source>
</evidence>
<dbReference type="EC" id="6.3.5.3" evidence="3"/>
<evidence type="ECO:0000256" key="2">
    <source>
        <dbReference type="ARBA" id="ARBA00008608"/>
    </source>
</evidence>
<dbReference type="InterPro" id="IPR055181">
    <property type="entry name" value="FGAR-AT_PurM_N-like"/>
</dbReference>
<dbReference type="InterPro" id="IPR036676">
    <property type="entry name" value="PurM-like_C_sf"/>
</dbReference>
<keyword evidence="4" id="KW-0436">Ligase</keyword>
<keyword evidence="10" id="KW-0315">Glutamine amidotransferase</keyword>
<evidence type="ECO:0000256" key="7">
    <source>
        <dbReference type="ARBA" id="ARBA00022755"/>
    </source>
</evidence>
<comment type="pathway">
    <text evidence="1">Purine metabolism; IMP biosynthesis via de novo pathway; 5-amino-1-(5-phospho-D-ribosyl)imidazole from N(2)-formyl-N(1)-(5-phospho-D-ribosyl)glycinamide: step 1/2.</text>
</comment>
<evidence type="ECO:0000256" key="10">
    <source>
        <dbReference type="ARBA" id="ARBA00022962"/>
    </source>
</evidence>
<dbReference type="PANTHER" id="PTHR10099">
    <property type="entry name" value="PHOSPHORIBOSYLFORMYLGLYCINAMIDINE SYNTHASE"/>
    <property type="match status" value="1"/>
</dbReference>
<dbReference type="InterPro" id="IPR010073">
    <property type="entry name" value="PurL_large"/>
</dbReference>
<dbReference type="Pfam" id="PF18072">
    <property type="entry name" value="FGAR-AT_linker"/>
    <property type="match status" value="1"/>
</dbReference>
<dbReference type="HAMAP" id="MF_00419">
    <property type="entry name" value="PurL_1"/>
    <property type="match status" value="1"/>
</dbReference>
<dbReference type="InterPro" id="IPR040707">
    <property type="entry name" value="FGAR-AT_N"/>
</dbReference>
<evidence type="ECO:0000259" key="14">
    <source>
        <dbReference type="Pfam" id="PF18072"/>
    </source>
</evidence>
<dbReference type="GO" id="GO:0004642">
    <property type="term" value="F:phosphoribosylformylglycinamidine synthase activity"/>
    <property type="evidence" value="ECO:0007669"/>
    <property type="project" value="UniProtKB-EC"/>
</dbReference>
<dbReference type="Gene3D" id="3.30.1330.10">
    <property type="entry name" value="PurM-like, N-terminal domain"/>
    <property type="match status" value="2"/>
</dbReference>
<dbReference type="PANTHER" id="PTHR10099:SF1">
    <property type="entry name" value="PHOSPHORIBOSYLFORMYLGLYCINAMIDINE SYNTHASE"/>
    <property type="match status" value="1"/>
</dbReference>
<proteinExistence type="inferred from homology"/>
<evidence type="ECO:0000256" key="5">
    <source>
        <dbReference type="ARBA" id="ARBA00022723"/>
    </source>
</evidence>
<dbReference type="GO" id="GO:0005524">
    <property type="term" value="F:ATP binding"/>
    <property type="evidence" value="ECO:0007669"/>
    <property type="project" value="UniProtKB-KW"/>
</dbReference>
<dbReference type="GO" id="GO:0006189">
    <property type="term" value="P:'de novo' IMP biosynthetic process"/>
    <property type="evidence" value="ECO:0007669"/>
    <property type="project" value="UniProtKB-UniPathway"/>
</dbReference>
<dbReference type="GO" id="GO:0046872">
    <property type="term" value="F:metal ion binding"/>
    <property type="evidence" value="ECO:0007669"/>
    <property type="project" value="UniProtKB-KW"/>
</dbReference>
<keyword evidence="7" id="KW-0658">Purine biosynthesis</keyword>
<dbReference type="SUPFAM" id="SSF109736">
    <property type="entry name" value="FGAM synthase PurL, linker domain"/>
    <property type="match status" value="1"/>
</dbReference>
<sequence>MSGLKKSKMEWKVVHMFRKPALDESAVGAFMRKLARNGQLPKIENVRTEYCFNIEMENRELTEKESVALNWLLSETFEQDQFGQSSFLGGKDDMGATEFLVEVAPRLTFTTAWSSNAVTICQACGLECIRRIERSRRYVFETKSALSAEDKAKLEAEVHDRMTEFIVDTPIKSFEPDQAALAAAAVGTQWVPIMKEGKAALKAISDRLGLAFDDWDLDFYTRLFKDKLQRDPSDVECFDLAQSNSEHSRHWFFGGKMVIDGKEKPKTLFQLVKGTNGACNKENPVPGNSIIAFHDNSSAIAGFDVEVCVPSTESQPLEQEANPAGYELKKIKYHGILTCETHNFPCGIAPFPGAETGTGGRIRDVQATGRGAHVVAGTSSYCVGNLQIPGYELPWEDKTFEYPSNMASPLQIQIEASNGASDYGNKFGEPVISGYSRSFGMRLPNGERREWVKPIMMSAGVGQLDARHSTKGEPEKGMIVVKLGGPAYRIGMGGGAASSRVQDSKTSDLDFNAVQRGDAEMENKMNRVIRACVELGAKNPIVSIHDQGAGGNGNVLKEIAEPAGAELHLRRVPIGDETMTALELWGAEYQENNALLIRPEHQELFRQICTRENLPFGFVGTITGDGVVKVHDEKDGSIPVDLALSDVLGKMPQKTFTSDHQDNKLVPFKVETENATDALDRVMRLLQVGSKRFLTTKVDRSVTGLVAQQPCVGPLQTPLADVGVIAQSHFPSPETNKYTGVATAIGEQPIKGLVCPKAMARATVAEALTNLVFAKITALEDVKCSGNWMWAAKLPGEGAAMYDACEAMCDVMHEIGIAVDGGKDSLSMAATAGKEVVKCPGQLAISVYAMCTDVTLTVTPDFRPIDGSKIFHVSTTDKRRLGGSAVAQVYSQIGNECPDLDEPESLVKMFKATQVLIGERAIAAGHDISDGGIITAALEMAFAGNVGADIKMNDVGASLLESLFAEEIGLIIQAKDDTADRIAQVYKEHGVSCVEIGTVRADKMLSVSVDGKGIVLENEPMTKWRDVWEATSFELDKLQANPDCVEQEQKGLADRISPPYKLTYEPVLDSSIEKTGDKPKIAVLRQEGSNGDREMASAFVAAGFDAWDVTVADLQAGRIKLSNFQGIVFVGGFSFADVLDSAKGWAGVIRFHETVWNEFQAFYDRPDTFSLGVCNGCQLMALLGWVPGTDVTYNKETHSVEWSRQPRFIHNQSGRYESRFASVKVADTHNAMMLKGMEGSVLGVWISHGEGRAHFPNESDMSSAFKNGQVPLQFVDDAGETTEAYPFNPNGSPDGITALCSPNGRHLAMMPHPERSNLLWQWPWIPEGWCPESASPWSKMFQNAYTWCKSH</sequence>
<gene>
    <name evidence="17" type="ORF">QSP1433_LOCUS15062</name>
</gene>
<evidence type="ECO:0000256" key="4">
    <source>
        <dbReference type="ARBA" id="ARBA00022598"/>
    </source>
</evidence>
<dbReference type="UniPathway" id="UPA00074">
    <property type="reaction ID" value="UER00128"/>
</dbReference>
<feature type="domain" description="Phosphoribosylformylglycinamidine synthase linker" evidence="14">
    <location>
        <begin position="201"/>
        <end position="250"/>
    </location>
</feature>
<dbReference type="Pfam" id="PF13507">
    <property type="entry name" value="GATase_5"/>
    <property type="match status" value="1"/>
</dbReference>
<dbReference type="CDD" id="cd02203">
    <property type="entry name" value="PurL_repeat1"/>
    <property type="match status" value="1"/>
</dbReference>
<dbReference type="InterPro" id="IPR036604">
    <property type="entry name" value="PurS-like_sf"/>
</dbReference>
<dbReference type="Pfam" id="PF02769">
    <property type="entry name" value="AIRS_C"/>
    <property type="match status" value="2"/>
</dbReference>
<comment type="similarity">
    <text evidence="2">In the N-terminal section; belongs to the FGAMS family.</text>
</comment>
<dbReference type="Gene3D" id="1.10.8.750">
    <property type="entry name" value="Phosphoribosylformylglycinamidine synthase, linker domain"/>
    <property type="match status" value="1"/>
</dbReference>
<dbReference type="EMBL" id="HBHK01023934">
    <property type="protein sequence ID" value="CAD9702850.1"/>
    <property type="molecule type" value="Transcribed_RNA"/>
</dbReference>
<dbReference type="SUPFAM" id="SSF52317">
    <property type="entry name" value="Class I glutamine amidotransferase-like"/>
    <property type="match status" value="1"/>
</dbReference>